<evidence type="ECO:0000256" key="1">
    <source>
        <dbReference type="SAM" id="Phobius"/>
    </source>
</evidence>
<organism evidence="2 3">
    <name type="scientific">Psychrobacillus faecigallinarum</name>
    <dbReference type="NCBI Taxonomy" id="2762235"/>
    <lineage>
        <taxon>Bacteria</taxon>
        <taxon>Bacillati</taxon>
        <taxon>Bacillota</taxon>
        <taxon>Bacilli</taxon>
        <taxon>Bacillales</taxon>
        <taxon>Bacillaceae</taxon>
        <taxon>Psychrobacillus</taxon>
    </lineage>
</organism>
<gene>
    <name evidence="2" type="ORF">H9650_03860</name>
</gene>
<keyword evidence="3" id="KW-1185">Reference proteome</keyword>
<feature type="transmembrane region" description="Helical" evidence="1">
    <location>
        <begin position="34"/>
        <end position="51"/>
    </location>
</feature>
<proteinExistence type="predicted"/>
<feature type="transmembrane region" description="Helical" evidence="1">
    <location>
        <begin position="135"/>
        <end position="156"/>
    </location>
</feature>
<dbReference type="Proteomes" id="UP000640786">
    <property type="component" value="Unassembled WGS sequence"/>
</dbReference>
<keyword evidence="1" id="KW-0812">Transmembrane</keyword>
<comment type="caution">
    <text evidence="2">The sequence shown here is derived from an EMBL/GenBank/DDBJ whole genome shotgun (WGS) entry which is preliminary data.</text>
</comment>
<keyword evidence="1" id="KW-0472">Membrane</keyword>
<feature type="transmembrane region" description="Helical" evidence="1">
    <location>
        <begin position="83"/>
        <end position="102"/>
    </location>
</feature>
<sequence>MVNKNFPEIEERLLGAYVGAKNREYYFNKWAKSAQTWNWAAFFLSFLWLGYRKMYSYIFMVIGIFLLYDLIIVFSGFEFGMDSTIGITVSVICGLLGNYLYLMHANKEIKRVTEQNSASMENIHAELEKRGGTSWLGVLVAFGMIIMYIILAAFIYGV</sequence>
<dbReference type="EMBL" id="JACSQO010000001">
    <property type="protein sequence ID" value="MBD7943244.1"/>
    <property type="molecule type" value="Genomic_DNA"/>
</dbReference>
<feature type="transmembrane region" description="Helical" evidence="1">
    <location>
        <begin position="58"/>
        <end position="77"/>
    </location>
</feature>
<dbReference type="InterPro" id="IPR024399">
    <property type="entry name" value="DUF2628"/>
</dbReference>
<dbReference type="Pfam" id="PF10947">
    <property type="entry name" value="DUF2628"/>
    <property type="match status" value="1"/>
</dbReference>
<accession>A0ABR8R6A1</accession>
<protein>
    <submittedName>
        <fullName evidence="2">DUF2628 domain-containing protein</fullName>
    </submittedName>
</protein>
<dbReference type="RefSeq" id="WP_191696609.1">
    <property type="nucleotide sequence ID" value="NZ_JACSQO010000001.1"/>
</dbReference>
<keyword evidence="1" id="KW-1133">Transmembrane helix</keyword>
<evidence type="ECO:0000313" key="3">
    <source>
        <dbReference type="Proteomes" id="UP000640786"/>
    </source>
</evidence>
<reference evidence="2 3" key="1">
    <citation type="submission" date="2020-08" db="EMBL/GenBank/DDBJ databases">
        <title>A Genomic Blueprint of the Chicken Gut Microbiome.</title>
        <authorList>
            <person name="Gilroy R."/>
            <person name="Ravi A."/>
            <person name="Getino M."/>
            <person name="Pursley I."/>
            <person name="Horton D.L."/>
            <person name="Alikhan N.-F."/>
            <person name="Baker D."/>
            <person name="Gharbi K."/>
            <person name="Hall N."/>
            <person name="Watson M."/>
            <person name="Adriaenssens E.M."/>
            <person name="Foster-Nyarko E."/>
            <person name="Jarju S."/>
            <person name="Secka A."/>
            <person name="Antonio M."/>
            <person name="Oren A."/>
            <person name="Chaudhuri R."/>
            <person name="La Ragione R.M."/>
            <person name="Hildebrand F."/>
            <person name="Pallen M.J."/>
        </authorList>
    </citation>
    <scope>NUCLEOTIDE SEQUENCE [LARGE SCALE GENOMIC DNA]</scope>
    <source>
        <strain evidence="2 3">Sa2BUA9</strain>
    </source>
</reference>
<evidence type="ECO:0000313" key="2">
    <source>
        <dbReference type="EMBL" id="MBD7943244.1"/>
    </source>
</evidence>
<name>A0ABR8R6A1_9BACI</name>